<keyword evidence="2" id="KW-1185">Reference proteome</keyword>
<reference evidence="2" key="1">
    <citation type="submission" date="2014-11" db="EMBL/GenBank/DDBJ databases">
        <title>Genome sequencing of Roseivirga sp. D-25.</title>
        <authorList>
            <person name="Selvaratnam C."/>
            <person name="Thevarajoo S."/>
            <person name="Goh K.M."/>
            <person name="Eee R."/>
            <person name="Chan K.-G."/>
            <person name="Chong C.S."/>
        </authorList>
    </citation>
    <scope>NUCLEOTIDE SEQUENCE [LARGE SCALE GENOMIC DNA]</scope>
    <source>
        <strain evidence="2">D-25</strain>
    </source>
</reference>
<evidence type="ECO:0000313" key="2">
    <source>
        <dbReference type="Proteomes" id="UP000036908"/>
    </source>
</evidence>
<comment type="caution">
    <text evidence="1">The sequence shown here is derived from an EMBL/GenBank/DDBJ whole genome shotgun (WGS) entry which is preliminary data.</text>
</comment>
<protein>
    <recommendedName>
        <fullName evidence="3">DUF4221 domain-containing protein</fullName>
    </recommendedName>
</protein>
<evidence type="ECO:0000313" key="1">
    <source>
        <dbReference type="EMBL" id="KOF02389.1"/>
    </source>
</evidence>
<organism evidence="1 2">
    <name type="scientific">Roseivirga seohaensis subsp. aquiponti</name>
    <dbReference type="NCBI Taxonomy" id="1566026"/>
    <lineage>
        <taxon>Bacteria</taxon>
        <taxon>Pseudomonadati</taxon>
        <taxon>Bacteroidota</taxon>
        <taxon>Cytophagia</taxon>
        <taxon>Cytophagales</taxon>
        <taxon>Roseivirgaceae</taxon>
        <taxon>Roseivirga</taxon>
    </lineage>
</organism>
<accession>A0A0L8AJ22</accession>
<gene>
    <name evidence="1" type="ORF">OB69_12300</name>
</gene>
<dbReference type="AlphaFoldDB" id="A0A0L8AJ22"/>
<dbReference type="PATRIC" id="fig|1566026.4.peg.753"/>
<dbReference type="Pfam" id="PF13970">
    <property type="entry name" value="DUF4221"/>
    <property type="match status" value="1"/>
</dbReference>
<evidence type="ECO:0008006" key="3">
    <source>
        <dbReference type="Google" id="ProtNLM"/>
    </source>
</evidence>
<dbReference type="Proteomes" id="UP000036908">
    <property type="component" value="Unassembled WGS sequence"/>
</dbReference>
<dbReference type="InterPro" id="IPR025316">
    <property type="entry name" value="DUF4221"/>
</dbReference>
<proteinExistence type="predicted"/>
<dbReference type="EMBL" id="JSVA01000013">
    <property type="protein sequence ID" value="KOF02389.1"/>
    <property type="molecule type" value="Genomic_DNA"/>
</dbReference>
<name>A0A0L8AJ22_9BACT</name>
<sequence>MSGLAQKAQVGVIGELDLALDSETAPPNSMGSSFQYCEDRKAIAYFNRLTKAIKYFDAKSGKGVGQTQFAKQGPDDIGPDPYYFHYHNRDSIFILSRGTNFSMFLMNSEGKKLNTFHYSSDDYIKIRYPKASTLFGSLVVRPPFVYIGLEISDKGSQNSMAPIIKLNMDTDTFSYLSDPLPYQNIDLQTTVWNNYYYFYNSRIAENTKNGDLIVSFPLDHNVYRIRGNYTEKLDGKSEAIGDFHFLRRKRSETYDPNNIDVQSIGSSSAWYYGVIYNPYLDQYYRIGMVEQGKDTYKRRLAGEEIYDPVQYSVTVYDSEFRKIADGVIPGGEVLFDRGIFVTPDGLCGPQHSLKGEDIMGISIIGLKK</sequence>